<dbReference type="EMBL" id="AP023213">
    <property type="protein sequence ID" value="BCG48005.1"/>
    <property type="molecule type" value="Genomic_DNA"/>
</dbReference>
<reference evidence="3 4" key="1">
    <citation type="submission" date="2020-06" db="EMBL/GenBank/DDBJ databases">
        <title>Interaction of electrochemicaly active bacteria, Geobacter bremensis R4 on different carbon anode.</title>
        <authorList>
            <person name="Meng L."/>
            <person name="Yoshida N."/>
        </authorList>
    </citation>
    <scope>NUCLEOTIDE SEQUENCE [LARGE SCALE GENOMIC DNA]</scope>
    <source>
        <strain evidence="3 4">R4</strain>
    </source>
</reference>
<feature type="domain" description="Peptidase M15C" evidence="2">
    <location>
        <begin position="379"/>
        <end position="490"/>
    </location>
</feature>
<evidence type="ECO:0000259" key="2">
    <source>
        <dbReference type="Pfam" id="PF13539"/>
    </source>
</evidence>
<keyword evidence="4" id="KW-1185">Reference proteome</keyword>
<evidence type="ECO:0000313" key="4">
    <source>
        <dbReference type="Proteomes" id="UP000515472"/>
    </source>
</evidence>
<name>A0A6S6M966_9BACT</name>
<dbReference type="InterPro" id="IPR039561">
    <property type="entry name" value="Peptidase_M15C"/>
</dbReference>
<gene>
    <name evidence="3" type="ORF">GEOBRER4_n2870</name>
</gene>
<dbReference type="RefSeq" id="WP_185242822.1">
    <property type="nucleotide sequence ID" value="NZ_AP023213.1"/>
</dbReference>
<accession>A0A6S6M966</accession>
<proteinExistence type="predicted"/>
<protein>
    <submittedName>
        <fullName evidence="3">Uncharacterized protein</fullName>
    </submittedName>
</protein>
<dbReference type="InterPro" id="IPR005490">
    <property type="entry name" value="LD_TPept_cat_dom"/>
</dbReference>
<dbReference type="PANTHER" id="PTHR38589:SF1">
    <property type="entry name" value="BLR0621 PROTEIN"/>
    <property type="match status" value="1"/>
</dbReference>
<evidence type="ECO:0000313" key="3">
    <source>
        <dbReference type="EMBL" id="BCG48005.1"/>
    </source>
</evidence>
<dbReference type="GO" id="GO:0016740">
    <property type="term" value="F:transferase activity"/>
    <property type="evidence" value="ECO:0007669"/>
    <property type="project" value="InterPro"/>
</dbReference>
<dbReference type="PROSITE" id="PS51257">
    <property type="entry name" value="PROKAR_LIPOPROTEIN"/>
    <property type="match status" value="1"/>
</dbReference>
<dbReference type="Proteomes" id="UP000515472">
    <property type="component" value="Chromosome"/>
</dbReference>
<sequence length="506" mass="55891">MRPLCAVFGIFAVAALYLSAGCASPGELPRRIRQDLDAASLGKTQQLLFVDTGSASSTQATLYPLERSLLGWKLALPPVLVNLGRSGVAPPFEKREGDGRTPSGLFPLRQGFGYRGDFQGRIPYQRVDSQDLWVDDVHSPDYNRWVWRGQTRASSYEELLRSDPLYEHALVPGYNEAPVVRDLGSAIFIHVEGERRKETSGCISLPEKKLVQVMQWLDTAQEPQLLVATAPALELATRGIKSQLPDELPPEMARRLEDAPRLLALRRGSGFFAAASMLPPQVRERMVEKGSWRPECPVPMEQLAYLVTSYWGFDGRPHYGELVVHASVSAFVIDSLHHAFNGRFPIERMELVEAFDDDSLSMAANNTSAFNCREVPGRPGVFSKHSYGAAIDVNPLQNPHLEVNREGQQALPRDVSWGGAGEAAAAAADFCRSAASLCRIQPAASAPFLDRRNLRTGMLQTGDPLLSSFGQRGFYWGGAWRLPDYQHLEYDIRKLEGGTEAKASTL</sequence>
<dbReference type="KEGG" id="gbn:GEOBRER4_27550"/>
<dbReference type="GO" id="GO:0008233">
    <property type="term" value="F:peptidase activity"/>
    <property type="evidence" value="ECO:0007669"/>
    <property type="project" value="InterPro"/>
</dbReference>
<evidence type="ECO:0000259" key="1">
    <source>
        <dbReference type="Pfam" id="PF03734"/>
    </source>
</evidence>
<dbReference type="Pfam" id="PF03734">
    <property type="entry name" value="YkuD"/>
    <property type="match status" value="1"/>
</dbReference>
<dbReference type="Gene3D" id="3.30.1380.10">
    <property type="match status" value="1"/>
</dbReference>
<dbReference type="SUPFAM" id="SSF55166">
    <property type="entry name" value="Hedgehog/DD-peptidase"/>
    <property type="match status" value="1"/>
</dbReference>
<dbReference type="PANTHER" id="PTHR38589">
    <property type="entry name" value="BLR0621 PROTEIN"/>
    <property type="match status" value="1"/>
</dbReference>
<dbReference type="InterPro" id="IPR009045">
    <property type="entry name" value="Zn_M74/Hedgehog-like"/>
</dbReference>
<dbReference type="AlphaFoldDB" id="A0A6S6M966"/>
<dbReference type="Pfam" id="PF13539">
    <property type="entry name" value="Peptidase_M15_4"/>
    <property type="match status" value="1"/>
</dbReference>
<feature type="domain" description="L,D-TPase catalytic" evidence="1">
    <location>
        <begin position="81"/>
        <end position="219"/>
    </location>
</feature>
<organism evidence="3 4">
    <name type="scientific">Citrifermentans bremense</name>
    <dbReference type="NCBI Taxonomy" id="60035"/>
    <lineage>
        <taxon>Bacteria</taxon>
        <taxon>Pseudomonadati</taxon>
        <taxon>Thermodesulfobacteriota</taxon>
        <taxon>Desulfuromonadia</taxon>
        <taxon>Geobacterales</taxon>
        <taxon>Geobacteraceae</taxon>
        <taxon>Citrifermentans</taxon>
    </lineage>
</organism>